<evidence type="ECO:0000259" key="1">
    <source>
        <dbReference type="Pfam" id="PF09851"/>
    </source>
</evidence>
<evidence type="ECO:0000313" key="3">
    <source>
        <dbReference type="Proteomes" id="UP001204376"/>
    </source>
</evidence>
<protein>
    <submittedName>
        <fullName evidence="2">SHOCT domain-containing protein</fullName>
    </submittedName>
</protein>
<proteinExistence type="predicted"/>
<evidence type="ECO:0000313" key="2">
    <source>
        <dbReference type="EMBL" id="MCQ6961512.1"/>
    </source>
</evidence>
<sequence length="49" mass="5891">MLIWIFATPYDLPGQRKKKDSPLDILKKRFASGEITKEEYHERKKILEE</sequence>
<name>A0ABT1TA79_9SPHI</name>
<dbReference type="Proteomes" id="UP001204376">
    <property type="component" value="Unassembled WGS sequence"/>
</dbReference>
<dbReference type="Pfam" id="PF09851">
    <property type="entry name" value="SHOCT"/>
    <property type="match status" value="1"/>
</dbReference>
<accession>A0ABT1TA79</accession>
<dbReference type="EMBL" id="JANHOH010000015">
    <property type="protein sequence ID" value="MCQ6961512.1"/>
    <property type="molecule type" value="Genomic_DNA"/>
</dbReference>
<gene>
    <name evidence="2" type="ORF">NPE20_26300</name>
</gene>
<feature type="domain" description="SHOCT" evidence="1">
    <location>
        <begin position="22"/>
        <end position="47"/>
    </location>
</feature>
<dbReference type="InterPro" id="IPR018649">
    <property type="entry name" value="SHOCT"/>
</dbReference>
<keyword evidence="3" id="KW-1185">Reference proteome</keyword>
<organism evidence="2 3">
    <name type="scientific">Mucilaginibacter aquariorum</name>
    <dbReference type="NCBI Taxonomy" id="2967225"/>
    <lineage>
        <taxon>Bacteria</taxon>
        <taxon>Pseudomonadati</taxon>
        <taxon>Bacteroidota</taxon>
        <taxon>Sphingobacteriia</taxon>
        <taxon>Sphingobacteriales</taxon>
        <taxon>Sphingobacteriaceae</taxon>
        <taxon>Mucilaginibacter</taxon>
    </lineage>
</organism>
<reference evidence="2 3" key="1">
    <citation type="submission" date="2022-07" db="EMBL/GenBank/DDBJ databases">
        <title>Mucilaginibacter sp. JC4.</title>
        <authorList>
            <person name="Le V."/>
            <person name="Ko S.-R."/>
            <person name="Ahn C.-Y."/>
            <person name="Oh H.-M."/>
        </authorList>
    </citation>
    <scope>NUCLEOTIDE SEQUENCE [LARGE SCALE GENOMIC DNA]</scope>
    <source>
        <strain evidence="2 3">JC4</strain>
    </source>
</reference>
<comment type="caution">
    <text evidence="2">The sequence shown here is derived from an EMBL/GenBank/DDBJ whole genome shotgun (WGS) entry which is preliminary data.</text>
</comment>